<keyword evidence="2" id="KW-1185">Reference proteome</keyword>
<comment type="caution">
    <text evidence="1">The sequence shown here is derived from an EMBL/GenBank/DDBJ whole genome shotgun (WGS) entry which is preliminary data.</text>
</comment>
<name>A0AAU9TZV7_EUPED</name>
<dbReference type="AlphaFoldDB" id="A0AAU9TZV7"/>
<gene>
    <name evidence="1" type="ORF">EEDITHA_LOCUS8154</name>
</gene>
<protein>
    <submittedName>
        <fullName evidence="1">Uncharacterized protein</fullName>
    </submittedName>
</protein>
<sequence>MSKSLWRLSWQLLRQLHGFLYSAHDRSEATRVYYKLTMDHKEEYQRLDRRRANELRITYDEPATESDTFEHILNVTTHNDALLAYYYLDSDNKVSKIFACIRFWSEN</sequence>
<dbReference type="Proteomes" id="UP001153954">
    <property type="component" value="Unassembled WGS sequence"/>
</dbReference>
<dbReference type="EMBL" id="CAKOGL010000011">
    <property type="protein sequence ID" value="CAH2092396.1"/>
    <property type="molecule type" value="Genomic_DNA"/>
</dbReference>
<organism evidence="1 2">
    <name type="scientific">Euphydryas editha</name>
    <name type="common">Edith's checkerspot</name>
    <dbReference type="NCBI Taxonomy" id="104508"/>
    <lineage>
        <taxon>Eukaryota</taxon>
        <taxon>Metazoa</taxon>
        <taxon>Ecdysozoa</taxon>
        <taxon>Arthropoda</taxon>
        <taxon>Hexapoda</taxon>
        <taxon>Insecta</taxon>
        <taxon>Pterygota</taxon>
        <taxon>Neoptera</taxon>
        <taxon>Endopterygota</taxon>
        <taxon>Lepidoptera</taxon>
        <taxon>Glossata</taxon>
        <taxon>Ditrysia</taxon>
        <taxon>Papilionoidea</taxon>
        <taxon>Nymphalidae</taxon>
        <taxon>Nymphalinae</taxon>
        <taxon>Euphydryas</taxon>
    </lineage>
</organism>
<proteinExistence type="predicted"/>
<accession>A0AAU9TZV7</accession>
<evidence type="ECO:0000313" key="1">
    <source>
        <dbReference type="EMBL" id="CAH2092396.1"/>
    </source>
</evidence>
<reference evidence="1" key="1">
    <citation type="submission" date="2022-03" db="EMBL/GenBank/DDBJ databases">
        <authorList>
            <person name="Tunstrom K."/>
        </authorList>
    </citation>
    <scope>NUCLEOTIDE SEQUENCE</scope>
</reference>
<evidence type="ECO:0000313" key="2">
    <source>
        <dbReference type="Proteomes" id="UP001153954"/>
    </source>
</evidence>